<protein>
    <submittedName>
        <fullName evidence="2">Uncharacterized protein</fullName>
    </submittedName>
</protein>
<accession>A0A511MXI7</accession>
<evidence type="ECO:0000256" key="1">
    <source>
        <dbReference type="SAM" id="Phobius"/>
    </source>
</evidence>
<gene>
    <name evidence="2" type="ORF">DC3_09400</name>
</gene>
<name>A0A511MXI7_DEIC1</name>
<dbReference type="Proteomes" id="UP000321306">
    <property type="component" value="Unassembled WGS sequence"/>
</dbReference>
<keyword evidence="3" id="KW-1185">Reference proteome</keyword>
<reference evidence="2 3" key="1">
    <citation type="submission" date="2019-07" db="EMBL/GenBank/DDBJ databases">
        <title>Whole genome shotgun sequence of Deinococcus cellulosilyticus NBRC 106333.</title>
        <authorList>
            <person name="Hosoyama A."/>
            <person name="Uohara A."/>
            <person name="Ohji S."/>
            <person name="Ichikawa N."/>
        </authorList>
    </citation>
    <scope>NUCLEOTIDE SEQUENCE [LARGE SCALE GENOMIC DNA]</scope>
    <source>
        <strain evidence="2 3">NBRC 106333</strain>
    </source>
</reference>
<dbReference type="EMBL" id="BJXB01000003">
    <property type="protein sequence ID" value="GEM45305.1"/>
    <property type="molecule type" value="Genomic_DNA"/>
</dbReference>
<feature type="transmembrane region" description="Helical" evidence="1">
    <location>
        <begin position="12"/>
        <end position="33"/>
    </location>
</feature>
<proteinExistence type="predicted"/>
<dbReference type="AlphaFoldDB" id="A0A511MXI7"/>
<keyword evidence="1" id="KW-1133">Transmembrane helix</keyword>
<evidence type="ECO:0000313" key="3">
    <source>
        <dbReference type="Proteomes" id="UP000321306"/>
    </source>
</evidence>
<organism evidence="2 3">
    <name type="scientific">Deinococcus cellulosilyticus (strain DSM 18568 / NBRC 106333 / KACC 11606 / 5516J-15)</name>
    <dbReference type="NCBI Taxonomy" id="1223518"/>
    <lineage>
        <taxon>Bacteria</taxon>
        <taxon>Thermotogati</taxon>
        <taxon>Deinococcota</taxon>
        <taxon>Deinococci</taxon>
        <taxon>Deinococcales</taxon>
        <taxon>Deinococcaceae</taxon>
        <taxon>Deinococcus</taxon>
    </lineage>
</organism>
<sequence>MKQSAPELIRVGIYSAIGALIVGSVVYGVLYVIQAPIAPKSQPLSLKPTCPCKEKDQK</sequence>
<keyword evidence="1" id="KW-0812">Transmembrane</keyword>
<keyword evidence="1" id="KW-0472">Membrane</keyword>
<evidence type="ECO:0000313" key="2">
    <source>
        <dbReference type="EMBL" id="GEM45305.1"/>
    </source>
</evidence>
<dbReference type="RefSeq" id="WP_186815814.1">
    <property type="nucleotide sequence ID" value="NZ_BJXB01000003.1"/>
</dbReference>
<comment type="caution">
    <text evidence="2">The sequence shown here is derived from an EMBL/GenBank/DDBJ whole genome shotgun (WGS) entry which is preliminary data.</text>
</comment>